<sequence>MPIFLVNTNVPKAAVPAALLSEATEELAKAMGKNGRFFVVPIVPDQLMTFGRKTAPCAYCSLHSIGAISEEQNLQYSTLFCGLLNKHLGISPLIYINFCEMVVQNLALDNTMFKVFIEAYHAKK</sequence>
<evidence type="ECO:0000313" key="15">
    <source>
        <dbReference type="Proteomes" id="UP000472277"/>
    </source>
</evidence>
<evidence type="ECO:0000256" key="7">
    <source>
        <dbReference type="ARBA" id="ARBA00036823"/>
    </source>
</evidence>
<dbReference type="GO" id="GO:0005125">
    <property type="term" value="F:cytokine activity"/>
    <property type="evidence" value="ECO:0007669"/>
    <property type="project" value="UniProtKB-KW"/>
</dbReference>
<evidence type="ECO:0000256" key="9">
    <source>
        <dbReference type="ARBA" id="ARBA00039086"/>
    </source>
</evidence>
<dbReference type="OMA" id="PCAMIQL"/>
<evidence type="ECO:0000256" key="6">
    <source>
        <dbReference type="ARBA" id="ARBA00036735"/>
    </source>
</evidence>
<evidence type="ECO:0000256" key="10">
    <source>
        <dbReference type="ARBA" id="ARBA00039619"/>
    </source>
</evidence>
<evidence type="ECO:0000256" key="11">
    <source>
        <dbReference type="ARBA" id="ARBA00041631"/>
    </source>
</evidence>
<protein>
    <recommendedName>
        <fullName evidence="10">Macrophage migration inhibitory factor</fullName>
        <ecNumber evidence="9">5.3.2.1</ecNumber>
        <ecNumber evidence="8">5.3.3.12</ecNumber>
    </recommendedName>
    <alternativeName>
        <fullName evidence="13">L-dopachrome isomerase</fullName>
    </alternativeName>
    <alternativeName>
        <fullName evidence="11">L-dopachrome tautomerase</fullName>
    </alternativeName>
    <alternativeName>
        <fullName evidence="12">Phenylpyruvate tautomerase</fullName>
    </alternativeName>
</protein>
<evidence type="ECO:0000256" key="1">
    <source>
        <dbReference type="ARBA" id="ARBA00004613"/>
    </source>
</evidence>
<comment type="similarity">
    <text evidence="2">Belongs to the MIF family.</text>
</comment>
<dbReference type="GO" id="GO:0005615">
    <property type="term" value="C:extracellular space"/>
    <property type="evidence" value="ECO:0007669"/>
    <property type="project" value="UniProtKB-KW"/>
</dbReference>
<dbReference type="GeneTree" id="ENSGT00940000155608"/>
<accession>A0A673WYP9</accession>
<keyword evidence="15" id="KW-1185">Reference proteome</keyword>
<evidence type="ECO:0000256" key="8">
    <source>
        <dbReference type="ARBA" id="ARBA00038932"/>
    </source>
</evidence>
<evidence type="ECO:0000256" key="12">
    <source>
        <dbReference type="ARBA" id="ARBA00041912"/>
    </source>
</evidence>
<reference evidence="14" key="2">
    <citation type="submission" date="2025-09" db="UniProtKB">
        <authorList>
            <consortium name="Ensembl"/>
        </authorList>
    </citation>
    <scope>IDENTIFICATION</scope>
</reference>
<keyword evidence="5" id="KW-0413">Isomerase</keyword>
<keyword evidence="4" id="KW-0964">Secreted</keyword>
<dbReference type="GO" id="GO:0004167">
    <property type="term" value="F:dopachrome isomerase activity"/>
    <property type="evidence" value="ECO:0007669"/>
    <property type="project" value="UniProtKB-EC"/>
</dbReference>
<name>A0A673WYP9_SALTR</name>
<comment type="catalytic activity">
    <reaction evidence="6">
        <text>3-phenylpyruvate = enol-phenylpyruvate</text>
        <dbReference type="Rhea" id="RHEA:17097"/>
        <dbReference type="ChEBI" id="CHEBI:16815"/>
        <dbReference type="ChEBI" id="CHEBI:18005"/>
        <dbReference type="EC" id="5.3.2.1"/>
    </reaction>
</comment>
<dbReference type="InterPro" id="IPR001398">
    <property type="entry name" value="Macrophage_inhib_fac"/>
</dbReference>
<dbReference type="PANTHER" id="PTHR11954:SF6">
    <property type="entry name" value="MACROPHAGE MIGRATION INHIBITORY FACTOR"/>
    <property type="match status" value="1"/>
</dbReference>
<reference evidence="14" key="1">
    <citation type="submission" date="2025-08" db="UniProtKB">
        <authorList>
            <consortium name="Ensembl"/>
        </authorList>
    </citation>
    <scope>IDENTIFICATION</scope>
</reference>
<proteinExistence type="inferred from homology"/>
<comment type="subcellular location">
    <subcellularLocation>
        <location evidence="1">Secreted</location>
    </subcellularLocation>
</comment>
<dbReference type="Pfam" id="PF01187">
    <property type="entry name" value="MIF"/>
    <property type="match status" value="1"/>
</dbReference>
<evidence type="ECO:0000313" key="14">
    <source>
        <dbReference type="Ensembl" id="ENSSTUP00000013817.1"/>
    </source>
</evidence>
<dbReference type="Proteomes" id="UP000472277">
    <property type="component" value="Chromosome 3"/>
</dbReference>
<evidence type="ECO:0000256" key="4">
    <source>
        <dbReference type="ARBA" id="ARBA00022525"/>
    </source>
</evidence>
<keyword evidence="3" id="KW-0202">Cytokine</keyword>
<dbReference type="EC" id="5.3.3.12" evidence="8"/>
<evidence type="ECO:0000256" key="2">
    <source>
        <dbReference type="ARBA" id="ARBA00005851"/>
    </source>
</evidence>
<dbReference type="GO" id="GO:0050178">
    <property type="term" value="F:phenylpyruvate tautomerase activity"/>
    <property type="evidence" value="ECO:0007669"/>
    <property type="project" value="UniProtKB-EC"/>
</dbReference>
<dbReference type="PANTHER" id="PTHR11954">
    <property type="entry name" value="D-DOPACHROME DECARBOXYLASE"/>
    <property type="match status" value="1"/>
</dbReference>
<comment type="catalytic activity">
    <reaction evidence="7">
        <text>L-dopachrome = 5,6-dihydroxyindole-2-carboxylate</text>
        <dbReference type="Rhea" id="RHEA:13041"/>
        <dbReference type="ChEBI" id="CHEBI:16875"/>
        <dbReference type="ChEBI" id="CHEBI:57509"/>
        <dbReference type="EC" id="5.3.3.12"/>
    </reaction>
</comment>
<dbReference type="EC" id="5.3.2.1" evidence="9"/>
<dbReference type="Ensembl" id="ENSSTUT00000014589.1">
    <property type="protein sequence ID" value="ENSSTUP00000013817.1"/>
    <property type="gene ID" value="ENSSTUG00000006412.1"/>
</dbReference>
<evidence type="ECO:0000256" key="13">
    <source>
        <dbReference type="ARBA" id="ARBA00042730"/>
    </source>
</evidence>
<dbReference type="InParanoid" id="A0A673WYP9"/>
<dbReference type="SUPFAM" id="SSF55331">
    <property type="entry name" value="Tautomerase/MIF"/>
    <property type="match status" value="1"/>
</dbReference>
<organism evidence="14 15">
    <name type="scientific">Salmo trutta</name>
    <name type="common">Brown trout</name>
    <dbReference type="NCBI Taxonomy" id="8032"/>
    <lineage>
        <taxon>Eukaryota</taxon>
        <taxon>Metazoa</taxon>
        <taxon>Chordata</taxon>
        <taxon>Craniata</taxon>
        <taxon>Vertebrata</taxon>
        <taxon>Euteleostomi</taxon>
        <taxon>Actinopterygii</taxon>
        <taxon>Neopterygii</taxon>
        <taxon>Teleostei</taxon>
        <taxon>Protacanthopterygii</taxon>
        <taxon>Salmoniformes</taxon>
        <taxon>Salmonidae</taxon>
        <taxon>Salmoninae</taxon>
        <taxon>Salmo</taxon>
    </lineage>
</organism>
<dbReference type="InterPro" id="IPR014347">
    <property type="entry name" value="Tautomerase/MIF_sf"/>
</dbReference>
<dbReference type="Gene3D" id="3.30.429.10">
    <property type="entry name" value="Macrophage Migration Inhibitory Factor"/>
    <property type="match status" value="1"/>
</dbReference>
<dbReference type="AlphaFoldDB" id="A0A673WYP9"/>
<evidence type="ECO:0000256" key="5">
    <source>
        <dbReference type="ARBA" id="ARBA00023235"/>
    </source>
</evidence>
<evidence type="ECO:0000256" key="3">
    <source>
        <dbReference type="ARBA" id="ARBA00022514"/>
    </source>
</evidence>